<evidence type="ECO:0000313" key="1">
    <source>
        <dbReference type="EMBL" id="MBC8430812.1"/>
    </source>
</evidence>
<proteinExistence type="predicted"/>
<keyword evidence="1" id="KW-0031">Aminopeptidase</keyword>
<dbReference type="AlphaFoldDB" id="A0A8J6P030"/>
<protein>
    <submittedName>
        <fullName evidence="1">Aminopeptidase</fullName>
    </submittedName>
</protein>
<dbReference type="PIRSF" id="PIRSF029285">
    <property type="entry name" value="Aminopept"/>
    <property type="match status" value="1"/>
</dbReference>
<dbReference type="GO" id="GO:0004177">
    <property type="term" value="F:aminopeptidase activity"/>
    <property type="evidence" value="ECO:0007669"/>
    <property type="project" value="UniProtKB-KW"/>
</dbReference>
<evidence type="ECO:0000313" key="2">
    <source>
        <dbReference type="Proteomes" id="UP000605201"/>
    </source>
</evidence>
<keyword evidence="1" id="KW-0378">Hydrolase</keyword>
<dbReference type="Proteomes" id="UP000605201">
    <property type="component" value="Unassembled WGS sequence"/>
</dbReference>
<comment type="caution">
    <text evidence="1">The sequence shown here is derived from an EMBL/GenBank/DDBJ whole genome shotgun (WGS) entry which is preliminary data.</text>
</comment>
<reference evidence="1 2" key="1">
    <citation type="submission" date="2020-08" db="EMBL/GenBank/DDBJ databases">
        <title>Bridging the membrane lipid divide: bacteria of the FCB group superphylum have the potential to synthesize archaeal ether lipids.</title>
        <authorList>
            <person name="Villanueva L."/>
            <person name="Von Meijenfeldt F.A.B."/>
            <person name="Westbye A.B."/>
            <person name="Yadav S."/>
            <person name="Hopmans E.C."/>
            <person name="Dutilh B.E."/>
            <person name="Sinninghe Damste J.S."/>
        </authorList>
    </citation>
    <scope>NUCLEOTIDE SEQUENCE [LARGE SCALE GENOMIC DNA]</scope>
    <source>
        <strain evidence="1">NIOZ-UU17</strain>
    </source>
</reference>
<dbReference type="Pfam" id="PF10023">
    <property type="entry name" value="Aminopep"/>
    <property type="match status" value="1"/>
</dbReference>
<dbReference type="EMBL" id="JACNIG010000086">
    <property type="protein sequence ID" value="MBC8430812.1"/>
    <property type="molecule type" value="Genomic_DNA"/>
</dbReference>
<gene>
    <name evidence="1" type="ORF">H8D96_02725</name>
</gene>
<accession>A0A8J6P030</accession>
<sequence>MFLKSAQIQIILCLMLLAALTGCESLGHYAQAISGQVGILNKRRPINSYLDDPQTPPKLKQKLSLILELREFAKSKLHLPADDHYLSFVELEQPYVLWNVYAAPEFSFEPKTWCYPIAGCTAYRGYFSEKNARLYSGKLQQEGLDVYVGGVAAYSTLGWFNDPVYSTFIYQSDARLAALIFHELAHQVVYVKDDSTFNESFATAVEQEGLRRWLAAEENPAAYNDYKANYQRSRQFIQLIMQCRRRLETLYSQDLPVLQKRDSKTLIFEKLKDEYELLKTQWGGYSAYDSWFDHKLNNAQLITVSVYYDLVPVFLKLLQTCGNDLQLFYSQCQDLAQKSKTKRRGHLQQ</sequence>
<keyword evidence="1" id="KW-0645">Protease</keyword>
<organism evidence="1 2">
    <name type="scientific">Candidatus Desulfatibia vada</name>
    <dbReference type="NCBI Taxonomy" id="2841696"/>
    <lineage>
        <taxon>Bacteria</taxon>
        <taxon>Pseudomonadati</taxon>
        <taxon>Thermodesulfobacteriota</taxon>
        <taxon>Desulfobacteria</taxon>
        <taxon>Desulfobacterales</taxon>
        <taxon>Desulfobacterales incertae sedis</taxon>
        <taxon>Candidatus Desulfatibia</taxon>
    </lineage>
</organism>
<name>A0A8J6P030_9BACT</name>
<dbReference type="PROSITE" id="PS51257">
    <property type="entry name" value="PROKAR_LIPOPROTEIN"/>
    <property type="match status" value="1"/>
</dbReference>
<dbReference type="InterPro" id="IPR014553">
    <property type="entry name" value="Aminopept"/>
</dbReference>